<name>A0AAV7PJC6_PLEWA</name>
<protein>
    <submittedName>
        <fullName evidence="2">Uncharacterized protein</fullName>
    </submittedName>
</protein>
<organism evidence="2 3">
    <name type="scientific">Pleurodeles waltl</name>
    <name type="common">Iberian ribbed newt</name>
    <dbReference type="NCBI Taxonomy" id="8319"/>
    <lineage>
        <taxon>Eukaryota</taxon>
        <taxon>Metazoa</taxon>
        <taxon>Chordata</taxon>
        <taxon>Craniata</taxon>
        <taxon>Vertebrata</taxon>
        <taxon>Euteleostomi</taxon>
        <taxon>Amphibia</taxon>
        <taxon>Batrachia</taxon>
        <taxon>Caudata</taxon>
        <taxon>Salamandroidea</taxon>
        <taxon>Salamandridae</taxon>
        <taxon>Pleurodelinae</taxon>
        <taxon>Pleurodeles</taxon>
    </lineage>
</organism>
<feature type="compositionally biased region" description="Polar residues" evidence="1">
    <location>
        <begin position="83"/>
        <end position="93"/>
    </location>
</feature>
<proteinExistence type="predicted"/>
<accession>A0AAV7PJC6</accession>
<evidence type="ECO:0000313" key="2">
    <source>
        <dbReference type="EMBL" id="KAJ1127507.1"/>
    </source>
</evidence>
<keyword evidence="3" id="KW-1185">Reference proteome</keyword>
<feature type="compositionally biased region" description="Basic residues" evidence="1">
    <location>
        <begin position="35"/>
        <end position="44"/>
    </location>
</feature>
<feature type="compositionally biased region" description="Polar residues" evidence="1">
    <location>
        <begin position="1"/>
        <end position="10"/>
    </location>
</feature>
<reference evidence="2" key="1">
    <citation type="journal article" date="2022" name="bioRxiv">
        <title>Sequencing and chromosome-scale assembly of the giantPleurodeles waltlgenome.</title>
        <authorList>
            <person name="Brown T."/>
            <person name="Elewa A."/>
            <person name="Iarovenko S."/>
            <person name="Subramanian E."/>
            <person name="Araus A.J."/>
            <person name="Petzold A."/>
            <person name="Susuki M."/>
            <person name="Suzuki K.-i.T."/>
            <person name="Hayashi T."/>
            <person name="Toyoda A."/>
            <person name="Oliveira C."/>
            <person name="Osipova E."/>
            <person name="Leigh N.D."/>
            <person name="Simon A."/>
            <person name="Yun M.H."/>
        </authorList>
    </citation>
    <scope>NUCLEOTIDE SEQUENCE</scope>
    <source>
        <strain evidence="2">20211129_DDA</strain>
        <tissue evidence="2">Liver</tissue>
    </source>
</reference>
<evidence type="ECO:0000313" key="3">
    <source>
        <dbReference type="Proteomes" id="UP001066276"/>
    </source>
</evidence>
<sequence>MSTPGASPTETWKERSSGTWKSGFPSKQKKDNGRGRKRRKRRGQTPRTQTERGPNHHPRAAKADTVDEEPLVEAKGREDLEPSLTTMSLEGSG</sequence>
<feature type="region of interest" description="Disordered" evidence="1">
    <location>
        <begin position="1"/>
        <end position="93"/>
    </location>
</feature>
<evidence type="ECO:0000256" key="1">
    <source>
        <dbReference type="SAM" id="MobiDB-lite"/>
    </source>
</evidence>
<comment type="caution">
    <text evidence="2">The sequence shown here is derived from an EMBL/GenBank/DDBJ whole genome shotgun (WGS) entry which is preliminary data.</text>
</comment>
<gene>
    <name evidence="2" type="ORF">NDU88_005906</name>
</gene>
<dbReference type="Proteomes" id="UP001066276">
    <property type="component" value="Chromosome 7"/>
</dbReference>
<dbReference type="AlphaFoldDB" id="A0AAV7PJC6"/>
<dbReference type="EMBL" id="JANPWB010000011">
    <property type="protein sequence ID" value="KAJ1127507.1"/>
    <property type="molecule type" value="Genomic_DNA"/>
</dbReference>